<evidence type="ECO:0000313" key="2">
    <source>
        <dbReference type="EMBL" id="BAH91754.1"/>
    </source>
</evidence>
<feature type="compositionally biased region" description="Low complexity" evidence="1">
    <location>
        <begin position="112"/>
        <end position="127"/>
    </location>
</feature>
<dbReference type="EMBL" id="AP008208">
    <property type="protein sequence ID" value="BAH91754.1"/>
    <property type="molecule type" value="Genomic_DNA"/>
</dbReference>
<dbReference type="Proteomes" id="UP000000763">
    <property type="component" value="Chromosome 2"/>
</dbReference>
<feature type="compositionally biased region" description="Basic residues" evidence="1">
    <location>
        <begin position="98"/>
        <end position="111"/>
    </location>
</feature>
<accession>C7IYJ0</accession>
<evidence type="ECO:0000313" key="3">
    <source>
        <dbReference type="Proteomes" id="UP000000763"/>
    </source>
</evidence>
<reference evidence="3" key="2">
    <citation type="journal article" date="2008" name="Nucleic Acids Res.">
        <title>The rice annotation project database (RAP-DB): 2008 update.</title>
        <authorList>
            <consortium name="The rice annotation project (RAP)"/>
        </authorList>
    </citation>
    <scope>GENOME REANNOTATION</scope>
    <source>
        <strain evidence="3">cv. Nipponbare</strain>
    </source>
</reference>
<feature type="compositionally biased region" description="Gly residues" evidence="1">
    <location>
        <begin position="260"/>
        <end position="321"/>
    </location>
</feature>
<feature type="compositionally biased region" description="Low complexity" evidence="1">
    <location>
        <begin position="32"/>
        <end position="62"/>
    </location>
</feature>
<organism evidence="2 3">
    <name type="scientific">Oryza sativa subsp. japonica</name>
    <name type="common">Rice</name>
    <dbReference type="NCBI Taxonomy" id="39947"/>
    <lineage>
        <taxon>Eukaryota</taxon>
        <taxon>Viridiplantae</taxon>
        <taxon>Streptophyta</taxon>
        <taxon>Embryophyta</taxon>
        <taxon>Tracheophyta</taxon>
        <taxon>Spermatophyta</taxon>
        <taxon>Magnoliopsida</taxon>
        <taxon>Liliopsida</taxon>
        <taxon>Poales</taxon>
        <taxon>Poaceae</taxon>
        <taxon>BOP clade</taxon>
        <taxon>Oryzoideae</taxon>
        <taxon>Oryzeae</taxon>
        <taxon>Oryzinae</taxon>
        <taxon>Oryza</taxon>
        <taxon>Oryza sativa</taxon>
    </lineage>
</organism>
<sequence>MGTPHHPTLWMFIDSVMQRRGSPSPPPAAQLSGGVRRGGSSPPSATASGCKGSGSRSGARPSRLSREEVAVLSSPRPRRSRPTAGDDADGSFVGSKHRDVRRAYPAKRKQRAATSSSSSSSSPPTATERLRNRGRLVPSNRVDKKMRRFVGTVNKFDALRHDTDSHDGDDGDDDVALGAGPLEAGDIAAARTTPSPPPSHAFSKAPVRAAAVAEQAQGQAAAVAEQAQAAAMAEQEQGQAAPVAAQAQAAAMAEQAQGQAAGGGRGGAGAGGGHGGAGAGAGGARGGAGAGGGHGGAGAGAGGGRGGAGAGAGGGAQEPGGGGARRVVYPWNAPVPQAFPLARCSICGAVALRYSFCCSRILCGTCGCPCDPPAVVVLPPPEFFGSVYLLVIHQPIEIAD</sequence>
<gene>
    <name evidence="2" type="ordered locus">Os02g0563301</name>
</gene>
<feature type="region of interest" description="Disordered" evidence="1">
    <location>
        <begin position="156"/>
        <end position="203"/>
    </location>
</feature>
<evidence type="ECO:0000256" key="1">
    <source>
        <dbReference type="SAM" id="MobiDB-lite"/>
    </source>
</evidence>
<feature type="compositionally biased region" description="Basic and acidic residues" evidence="1">
    <location>
        <begin position="157"/>
        <end position="168"/>
    </location>
</feature>
<feature type="region of interest" description="Disordered" evidence="1">
    <location>
        <begin position="259"/>
        <end position="321"/>
    </location>
</feature>
<dbReference type="KEGG" id="dosa:Os02g0563301"/>
<proteinExistence type="predicted"/>
<reference evidence="2 3" key="1">
    <citation type="journal article" date="2005" name="Nature">
        <title>The map-based sequence of the rice genome.</title>
        <authorList>
            <consortium name="International rice genome sequencing project (IRGSP)"/>
            <person name="Matsumoto T."/>
            <person name="Wu J."/>
            <person name="Kanamori H."/>
            <person name="Katayose Y."/>
            <person name="Fujisawa M."/>
            <person name="Namiki N."/>
            <person name="Mizuno H."/>
            <person name="Yamamoto K."/>
            <person name="Antonio B.A."/>
            <person name="Baba T."/>
            <person name="Sakata K."/>
            <person name="Nagamura Y."/>
            <person name="Aoki H."/>
            <person name="Arikawa K."/>
            <person name="Arita K."/>
            <person name="Bito T."/>
            <person name="Chiden Y."/>
            <person name="Fujitsuka N."/>
            <person name="Fukunaka R."/>
            <person name="Hamada M."/>
            <person name="Harada C."/>
            <person name="Hayashi A."/>
            <person name="Hijishita S."/>
            <person name="Honda M."/>
            <person name="Hosokawa S."/>
            <person name="Ichikawa Y."/>
            <person name="Idonuma A."/>
            <person name="Iijima M."/>
            <person name="Ikeda M."/>
            <person name="Ikeno M."/>
            <person name="Ito K."/>
            <person name="Ito S."/>
            <person name="Ito T."/>
            <person name="Ito Y."/>
            <person name="Ito Y."/>
            <person name="Iwabuchi A."/>
            <person name="Kamiya K."/>
            <person name="Karasawa W."/>
            <person name="Kurita K."/>
            <person name="Katagiri S."/>
            <person name="Kikuta A."/>
            <person name="Kobayashi H."/>
            <person name="Kobayashi N."/>
            <person name="Machita K."/>
            <person name="Maehara T."/>
            <person name="Masukawa M."/>
            <person name="Mizubayashi T."/>
            <person name="Mukai Y."/>
            <person name="Nagasaki H."/>
            <person name="Nagata Y."/>
            <person name="Naito S."/>
            <person name="Nakashima M."/>
            <person name="Nakama Y."/>
            <person name="Nakamichi Y."/>
            <person name="Nakamura M."/>
            <person name="Meguro A."/>
            <person name="Negishi M."/>
            <person name="Ohta I."/>
            <person name="Ohta T."/>
            <person name="Okamoto M."/>
            <person name="Ono N."/>
            <person name="Saji S."/>
            <person name="Sakaguchi M."/>
            <person name="Sakai K."/>
            <person name="Shibata M."/>
            <person name="Shimokawa T."/>
            <person name="Song J."/>
            <person name="Takazaki Y."/>
            <person name="Terasawa K."/>
            <person name="Tsugane M."/>
            <person name="Tsuji K."/>
            <person name="Ueda S."/>
            <person name="Waki K."/>
            <person name="Yamagata H."/>
            <person name="Yamamoto M."/>
            <person name="Yamamoto S."/>
            <person name="Yamane H."/>
            <person name="Yoshiki S."/>
            <person name="Yoshihara R."/>
            <person name="Yukawa K."/>
            <person name="Zhong H."/>
            <person name="Yano M."/>
            <person name="Yuan Q."/>
            <person name="Ouyang S."/>
            <person name="Liu J."/>
            <person name="Jones K.M."/>
            <person name="Gansberger K."/>
            <person name="Moffat K."/>
            <person name="Hill J."/>
            <person name="Bera J."/>
            <person name="Fadrosh D."/>
            <person name="Jin S."/>
            <person name="Johri S."/>
            <person name="Kim M."/>
            <person name="Overton L."/>
            <person name="Reardon M."/>
            <person name="Tsitrin T."/>
            <person name="Vuong H."/>
            <person name="Weaver B."/>
            <person name="Ciecko A."/>
            <person name="Tallon L."/>
            <person name="Jackson J."/>
            <person name="Pai G."/>
            <person name="Aken S.V."/>
            <person name="Utterback T."/>
            <person name="Reidmuller S."/>
            <person name="Feldblyum T."/>
            <person name="Hsiao J."/>
            <person name="Zismann V."/>
            <person name="Iobst S."/>
            <person name="de Vazeille A.R."/>
            <person name="Buell C.R."/>
            <person name="Ying K."/>
            <person name="Li Y."/>
            <person name="Lu T."/>
            <person name="Huang Y."/>
            <person name="Zhao Q."/>
            <person name="Feng Q."/>
            <person name="Zhang L."/>
            <person name="Zhu J."/>
            <person name="Weng Q."/>
            <person name="Mu J."/>
            <person name="Lu Y."/>
            <person name="Fan D."/>
            <person name="Liu Y."/>
            <person name="Guan J."/>
            <person name="Zhang Y."/>
            <person name="Yu S."/>
            <person name="Liu X."/>
            <person name="Zhang Y."/>
            <person name="Hong G."/>
            <person name="Han B."/>
            <person name="Choisne N."/>
            <person name="Demange N."/>
            <person name="Orjeda G."/>
            <person name="Samain S."/>
            <person name="Cattolico L."/>
            <person name="Pelletier E."/>
            <person name="Couloux A."/>
            <person name="Segurens B."/>
            <person name="Wincker P."/>
            <person name="D'Hont A."/>
            <person name="Scarpelli C."/>
            <person name="Weissenbach J."/>
            <person name="Salanoubat M."/>
            <person name="Quetier F."/>
            <person name="Yu Y."/>
            <person name="Kim H.R."/>
            <person name="Rambo T."/>
            <person name="Currie J."/>
            <person name="Collura K."/>
            <person name="Luo M."/>
            <person name="Yang T."/>
            <person name="Ammiraju J.S.S."/>
            <person name="Engler F."/>
            <person name="Soderlund C."/>
            <person name="Wing R.A."/>
            <person name="Palmer L.E."/>
            <person name="de la Bastide M."/>
            <person name="Spiegel L."/>
            <person name="Nascimento L."/>
            <person name="Zutavern T."/>
            <person name="O'Shaughnessy A."/>
            <person name="Dike S."/>
            <person name="Dedhia N."/>
            <person name="Preston R."/>
            <person name="Balija V."/>
            <person name="McCombie W.R."/>
            <person name="Chow T."/>
            <person name="Chen H."/>
            <person name="Chung M."/>
            <person name="Chen C."/>
            <person name="Shaw J."/>
            <person name="Wu H."/>
            <person name="Hsiao K."/>
            <person name="Chao Y."/>
            <person name="Chu M."/>
            <person name="Cheng C."/>
            <person name="Hour A."/>
            <person name="Lee P."/>
            <person name="Lin S."/>
            <person name="Lin Y."/>
            <person name="Liou J."/>
            <person name="Liu S."/>
            <person name="Hsing Y."/>
            <person name="Raghuvanshi S."/>
            <person name="Mohanty A."/>
            <person name="Bharti A.K."/>
            <person name="Gaur A."/>
            <person name="Gupta V."/>
            <person name="Kumar D."/>
            <person name="Ravi V."/>
            <person name="Vij S."/>
            <person name="Kapur A."/>
            <person name="Khurana P."/>
            <person name="Khurana P."/>
            <person name="Khurana J.P."/>
            <person name="Tyagi A.K."/>
            <person name="Gaikwad K."/>
            <person name="Singh A."/>
            <person name="Dalal V."/>
            <person name="Srivastava S."/>
            <person name="Dixit A."/>
            <person name="Pal A.K."/>
            <person name="Ghazi I.A."/>
            <person name="Yadav M."/>
            <person name="Pandit A."/>
            <person name="Bhargava A."/>
            <person name="Sureshbabu K."/>
            <person name="Batra K."/>
            <person name="Sharma T.R."/>
            <person name="Mohapatra T."/>
            <person name="Singh N.K."/>
            <person name="Messing J."/>
            <person name="Nelson A.B."/>
            <person name="Fuks G."/>
            <person name="Kavchok S."/>
            <person name="Keizer G."/>
            <person name="Linton E."/>
            <person name="Llaca V."/>
            <person name="Song R."/>
            <person name="Tanyolac B."/>
            <person name="Young S."/>
            <person name="Ho-Il K."/>
            <person name="Hahn J.H."/>
            <person name="Sangsakoo G."/>
            <person name="Vanavichit A."/>
            <person name="de Mattos Luiz.A.T."/>
            <person name="Zimmer P.D."/>
            <person name="Malone G."/>
            <person name="Dellagostin O."/>
            <person name="de Oliveira A.C."/>
            <person name="Bevan M."/>
            <person name="Bancroft I."/>
            <person name="Minx P."/>
            <person name="Cordum H."/>
            <person name="Wilson R."/>
            <person name="Cheng Z."/>
            <person name="Jin W."/>
            <person name="Jiang J."/>
            <person name="Leong S.A."/>
            <person name="Iwama H."/>
            <person name="Gojobori T."/>
            <person name="Itoh T."/>
            <person name="Niimura Y."/>
            <person name="Fujii Y."/>
            <person name="Habara T."/>
            <person name="Sakai H."/>
            <person name="Sato Y."/>
            <person name="Wilson G."/>
            <person name="Kumar K."/>
            <person name="McCouch S."/>
            <person name="Juretic N."/>
            <person name="Hoen D."/>
            <person name="Wright S."/>
            <person name="Bruskiewich R."/>
            <person name="Bureau T."/>
            <person name="Miyao A."/>
            <person name="Hirochika H."/>
            <person name="Nishikawa T."/>
            <person name="Kadowaki K."/>
            <person name="Sugiura M."/>
            <person name="Burr B."/>
            <person name="Sasaki T."/>
        </authorList>
    </citation>
    <scope>NUCLEOTIDE SEQUENCE [LARGE SCALE GENOMIC DNA]</scope>
    <source>
        <strain evidence="3">cv. Nipponbare</strain>
    </source>
</reference>
<feature type="region of interest" description="Disordered" evidence="1">
    <location>
        <begin position="15"/>
        <end position="144"/>
    </location>
</feature>
<name>C7IYJ0_ORYSJ</name>
<dbReference type="AlphaFoldDB" id="C7IYJ0"/>
<protein>
    <submittedName>
        <fullName evidence="2">Os02g0563301 protein</fullName>
    </submittedName>
</protein>